<gene>
    <name evidence="1" type="ORF">ACFQGH_00880</name>
</gene>
<dbReference type="AlphaFoldDB" id="A0ABD5V0Y2"/>
<dbReference type="Proteomes" id="UP001596312">
    <property type="component" value="Unassembled WGS sequence"/>
</dbReference>
<comment type="caution">
    <text evidence="1">The sequence shown here is derived from an EMBL/GenBank/DDBJ whole genome shotgun (WGS) entry which is preliminary data.</text>
</comment>
<evidence type="ECO:0000313" key="1">
    <source>
        <dbReference type="EMBL" id="MFC6903745.1"/>
    </source>
</evidence>
<dbReference type="EMBL" id="JBHSXQ010000001">
    <property type="protein sequence ID" value="MFC6903745.1"/>
    <property type="molecule type" value="Genomic_DNA"/>
</dbReference>
<proteinExistence type="predicted"/>
<evidence type="ECO:0000313" key="2">
    <source>
        <dbReference type="Proteomes" id="UP001596312"/>
    </source>
</evidence>
<organism evidence="1 2">
    <name type="scientific">Halalkalicoccus tibetensis</name>
    <dbReference type="NCBI Taxonomy" id="175632"/>
    <lineage>
        <taxon>Archaea</taxon>
        <taxon>Methanobacteriati</taxon>
        <taxon>Methanobacteriota</taxon>
        <taxon>Stenosarchaea group</taxon>
        <taxon>Halobacteria</taxon>
        <taxon>Halobacteriales</taxon>
        <taxon>Halococcaceae</taxon>
        <taxon>Halalkalicoccus</taxon>
    </lineage>
</organism>
<keyword evidence="2" id="KW-1185">Reference proteome</keyword>
<name>A0ABD5V0Y2_9EURY</name>
<reference evidence="1 2" key="1">
    <citation type="journal article" date="2019" name="Int. J. Syst. Evol. Microbiol.">
        <title>The Global Catalogue of Microorganisms (GCM) 10K type strain sequencing project: providing services to taxonomists for standard genome sequencing and annotation.</title>
        <authorList>
            <consortium name="The Broad Institute Genomics Platform"/>
            <consortium name="The Broad Institute Genome Sequencing Center for Infectious Disease"/>
            <person name="Wu L."/>
            <person name="Ma J."/>
        </authorList>
    </citation>
    <scope>NUCLEOTIDE SEQUENCE [LARGE SCALE GENOMIC DNA]</scope>
    <source>
        <strain evidence="1 2">CGMCC 1.3240</strain>
    </source>
</reference>
<dbReference type="RefSeq" id="WP_340602235.1">
    <property type="nucleotide sequence ID" value="NZ_JBBMXV010000001.1"/>
</dbReference>
<sequence length="79" mass="8663">MSAVPCPNCVAEGVDFPLLIDGECLHCTRPDAPVTRRVEDATFRARSASDSLRWRLRTARVRAVRQARALTSLVAGLGR</sequence>
<protein>
    <submittedName>
        <fullName evidence="1">Uncharacterized protein</fullName>
    </submittedName>
</protein>
<accession>A0ABD5V0Y2</accession>